<evidence type="ECO:0000313" key="1">
    <source>
        <dbReference type="EMBL" id="KAH6927614.1"/>
    </source>
</evidence>
<gene>
    <name evidence="1" type="ORF">HPB50_006165</name>
</gene>
<comment type="caution">
    <text evidence="1">The sequence shown here is derived from an EMBL/GenBank/DDBJ whole genome shotgun (WGS) entry which is preliminary data.</text>
</comment>
<keyword evidence="2" id="KW-1185">Reference proteome</keyword>
<sequence length="372" mass="42758">MSGYLGNLSVHQQAALDQFRQVIADVKKPSHSDAFLLRWLRARDFDVSKAERMYRNDVEWRKENGVDDMLQSYEIPEIVKENFPGAVFYPSKDGRPVWLIPAGLDIKGFVAALTPAVVQRHSVYLLEYMEFLKHSSTKKEGKELENQYLVIDLDKFSLRQVYSWQAIRAITDMLKMMEDHFPECLEKCICINAPGFFPVLWKLVRPFMTQRTADKVNVYGKDGWKNVLLDIMDAEQLPAHWGGKMVGPGNDPRCRHKELSPPSVFKEEGVQLKSIARRERWELPVSVSQPGVQISWRFQTASGDLSFGVRTETGKTLIPVRRLESCSHEPQEGCWHCDTPGTYILEFDNRFSWFNGKTLAYVVNTHPLDKAS</sequence>
<dbReference type="EMBL" id="CM023486">
    <property type="protein sequence ID" value="KAH6927614.1"/>
    <property type="molecule type" value="Genomic_DNA"/>
</dbReference>
<proteinExistence type="predicted"/>
<organism evidence="1 2">
    <name type="scientific">Hyalomma asiaticum</name>
    <name type="common">Tick</name>
    <dbReference type="NCBI Taxonomy" id="266040"/>
    <lineage>
        <taxon>Eukaryota</taxon>
        <taxon>Metazoa</taxon>
        <taxon>Ecdysozoa</taxon>
        <taxon>Arthropoda</taxon>
        <taxon>Chelicerata</taxon>
        <taxon>Arachnida</taxon>
        <taxon>Acari</taxon>
        <taxon>Parasitiformes</taxon>
        <taxon>Ixodida</taxon>
        <taxon>Ixodoidea</taxon>
        <taxon>Ixodidae</taxon>
        <taxon>Hyalomminae</taxon>
        <taxon>Hyalomma</taxon>
    </lineage>
</organism>
<protein>
    <submittedName>
        <fullName evidence="1">Uncharacterized protein</fullName>
    </submittedName>
</protein>
<accession>A0ACB7S0N8</accession>
<evidence type="ECO:0000313" key="2">
    <source>
        <dbReference type="Proteomes" id="UP000821845"/>
    </source>
</evidence>
<dbReference type="Proteomes" id="UP000821845">
    <property type="component" value="Chromosome 6"/>
</dbReference>
<name>A0ACB7S0N8_HYAAI</name>
<reference evidence="1" key="1">
    <citation type="submission" date="2020-05" db="EMBL/GenBank/DDBJ databases">
        <title>Large-scale comparative analyses of tick genomes elucidate their genetic diversity and vector capacities.</title>
        <authorList>
            <person name="Jia N."/>
            <person name="Wang J."/>
            <person name="Shi W."/>
            <person name="Du L."/>
            <person name="Sun Y."/>
            <person name="Zhan W."/>
            <person name="Jiang J."/>
            <person name="Wang Q."/>
            <person name="Zhang B."/>
            <person name="Ji P."/>
            <person name="Sakyi L.B."/>
            <person name="Cui X."/>
            <person name="Yuan T."/>
            <person name="Jiang B."/>
            <person name="Yang W."/>
            <person name="Lam T.T.-Y."/>
            <person name="Chang Q."/>
            <person name="Ding S."/>
            <person name="Wang X."/>
            <person name="Zhu J."/>
            <person name="Ruan X."/>
            <person name="Zhao L."/>
            <person name="Wei J."/>
            <person name="Que T."/>
            <person name="Du C."/>
            <person name="Cheng J."/>
            <person name="Dai P."/>
            <person name="Han X."/>
            <person name="Huang E."/>
            <person name="Gao Y."/>
            <person name="Liu J."/>
            <person name="Shao H."/>
            <person name="Ye R."/>
            <person name="Li L."/>
            <person name="Wei W."/>
            <person name="Wang X."/>
            <person name="Wang C."/>
            <person name="Yang T."/>
            <person name="Huo Q."/>
            <person name="Li W."/>
            <person name="Guo W."/>
            <person name="Chen H."/>
            <person name="Zhou L."/>
            <person name="Ni X."/>
            <person name="Tian J."/>
            <person name="Zhou Y."/>
            <person name="Sheng Y."/>
            <person name="Liu T."/>
            <person name="Pan Y."/>
            <person name="Xia L."/>
            <person name="Li J."/>
            <person name="Zhao F."/>
            <person name="Cao W."/>
        </authorList>
    </citation>
    <scope>NUCLEOTIDE SEQUENCE</scope>
    <source>
        <strain evidence="1">Hyas-2018</strain>
    </source>
</reference>